<protein>
    <submittedName>
        <fullName evidence="12">MO2R4 protein</fullName>
    </submittedName>
</protein>
<feature type="domain" description="Ig-like" evidence="11">
    <location>
        <begin position="1"/>
        <end position="65"/>
    </location>
</feature>
<keyword evidence="4 10" id="KW-1133">Transmembrane helix</keyword>
<feature type="transmembrane region" description="Helical" evidence="10">
    <location>
        <begin position="80"/>
        <end position="103"/>
    </location>
</feature>
<evidence type="ECO:0000259" key="11">
    <source>
        <dbReference type="PROSITE" id="PS50835"/>
    </source>
</evidence>
<dbReference type="GO" id="GO:0098632">
    <property type="term" value="F:cell-cell adhesion mediator activity"/>
    <property type="evidence" value="ECO:0007669"/>
    <property type="project" value="InterPro"/>
</dbReference>
<dbReference type="InterPro" id="IPR036179">
    <property type="entry name" value="Ig-like_dom_sf"/>
</dbReference>
<keyword evidence="2 10" id="KW-0812">Transmembrane</keyword>
<feature type="non-terminal residue" evidence="12">
    <location>
        <position position="1"/>
    </location>
</feature>
<dbReference type="Gene3D" id="2.60.40.10">
    <property type="entry name" value="Immunoglobulins"/>
    <property type="match status" value="1"/>
</dbReference>
<evidence type="ECO:0000256" key="2">
    <source>
        <dbReference type="ARBA" id="ARBA00022692"/>
    </source>
</evidence>
<evidence type="ECO:0000313" key="13">
    <source>
        <dbReference type="Proteomes" id="UP000574691"/>
    </source>
</evidence>
<evidence type="ECO:0000256" key="7">
    <source>
        <dbReference type="ARBA" id="ARBA00023180"/>
    </source>
</evidence>
<proteinExistence type="predicted"/>
<evidence type="ECO:0000256" key="4">
    <source>
        <dbReference type="ARBA" id="ARBA00022989"/>
    </source>
</evidence>
<evidence type="ECO:0000313" key="12">
    <source>
        <dbReference type="EMBL" id="NWQ96753.1"/>
    </source>
</evidence>
<keyword evidence="5 10" id="KW-0472">Membrane</keyword>
<sequence>VCSATGKPAPKITWLDDRDLDKSAEIHHIQNANGTITVANRLTFSSSHLHALACLLDHPQGRKIKAVYLEKAREGVEKSIIVMAIIIAVVFLTVLIHYIMRLINRKSEKLKIRSAARTPAKEKGLRQDLREEAESLDMSKDQHVVYQKEVMQTSKASSNYSCP</sequence>
<feature type="non-terminal residue" evidence="12">
    <location>
        <position position="163"/>
    </location>
</feature>
<dbReference type="PROSITE" id="PS50835">
    <property type="entry name" value="IG_LIKE"/>
    <property type="match status" value="1"/>
</dbReference>
<evidence type="ECO:0000256" key="1">
    <source>
        <dbReference type="ARBA" id="ARBA00004167"/>
    </source>
</evidence>
<dbReference type="InterPro" id="IPR047164">
    <property type="entry name" value="OX2G-like"/>
</dbReference>
<organism evidence="12 13">
    <name type="scientific">Burhinus bistriatus</name>
    <dbReference type="NCBI Taxonomy" id="240201"/>
    <lineage>
        <taxon>Eukaryota</taxon>
        <taxon>Metazoa</taxon>
        <taxon>Chordata</taxon>
        <taxon>Craniata</taxon>
        <taxon>Vertebrata</taxon>
        <taxon>Euteleostomi</taxon>
        <taxon>Archelosauria</taxon>
        <taxon>Archosauria</taxon>
        <taxon>Dinosauria</taxon>
        <taxon>Saurischia</taxon>
        <taxon>Theropoda</taxon>
        <taxon>Coelurosauria</taxon>
        <taxon>Aves</taxon>
        <taxon>Neognathae</taxon>
        <taxon>Neoaves</taxon>
        <taxon>Charadriiformes</taxon>
        <taxon>Burhinidae</taxon>
        <taxon>Burhinus</taxon>
    </lineage>
</organism>
<keyword evidence="7" id="KW-0325">Glycoprotein</keyword>
<comment type="subcellular location">
    <subcellularLocation>
        <location evidence="1">Membrane</location>
        <topology evidence="1">Single-pass membrane protein</topology>
    </subcellularLocation>
</comment>
<dbReference type="EMBL" id="VYXH01010868">
    <property type="protein sequence ID" value="NWQ96753.1"/>
    <property type="molecule type" value="Genomic_DNA"/>
</dbReference>
<keyword evidence="8" id="KW-0393">Immunoglobulin domain</keyword>
<feature type="compositionally biased region" description="Basic and acidic residues" evidence="9">
    <location>
        <begin position="119"/>
        <end position="136"/>
    </location>
</feature>
<keyword evidence="3" id="KW-0732">Signal</keyword>
<dbReference type="SUPFAM" id="SSF48726">
    <property type="entry name" value="Immunoglobulin"/>
    <property type="match status" value="1"/>
</dbReference>
<evidence type="ECO:0000256" key="10">
    <source>
        <dbReference type="SAM" id="Phobius"/>
    </source>
</evidence>
<dbReference type="GO" id="GO:0043025">
    <property type="term" value="C:neuronal cell body"/>
    <property type="evidence" value="ECO:0007669"/>
    <property type="project" value="TreeGrafter"/>
</dbReference>
<dbReference type="AlphaFoldDB" id="A0A7K4TF89"/>
<dbReference type="GO" id="GO:0030424">
    <property type="term" value="C:axon"/>
    <property type="evidence" value="ECO:0007669"/>
    <property type="project" value="TreeGrafter"/>
</dbReference>
<evidence type="ECO:0000256" key="9">
    <source>
        <dbReference type="SAM" id="MobiDB-lite"/>
    </source>
</evidence>
<evidence type="ECO:0000256" key="6">
    <source>
        <dbReference type="ARBA" id="ARBA00023157"/>
    </source>
</evidence>
<comment type="caution">
    <text evidence="12">The sequence shown here is derived from an EMBL/GenBank/DDBJ whole genome shotgun (WGS) entry which is preliminary data.</text>
</comment>
<name>A0A7K4TF89_9CHAR</name>
<feature type="region of interest" description="Disordered" evidence="9">
    <location>
        <begin position="115"/>
        <end position="136"/>
    </location>
</feature>
<dbReference type="PANTHER" id="PTHR46841:SF10">
    <property type="entry name" value="CD200 MOLECULE LIKE 1-RELATED"/>
    <property type="match status" value="1"/>
</dbReference>
<keyword evidence="6" id="KW-1015">Disulfide bond</keyword>
<dbReference type="InterPro" id="IPR013783">
    <property type="entry name" value="Ig-like_fold"/>
</dbReference>
<dbReference type="GO" id="GO:0009986">
    <property type="term" value="C:cell surface"/>
    <property type="evidence" value="ECO:0007669"/>
    <property type="project" value="TreeGrafter"/>
</dbReference>
<reference evidence="12 13" key="1">
    <citation type="submission" date="2019-09" db="EMBL/GenBank/DDBJ databases">
        <title>Bird 10,000 Genomes (B10K) Project - Family phase.</title>
        <authorList>
            <person name="Zhang G."/>
        </authorList>
    </citation>
    <scope>NUCLEOTIDE SEQUENCE [LARGE SCALE GENOMIC DNA]</scope>
    <source>
        <strain evidence="12">B10K-DU-001-64</strain>
        <tissue evidence="12">Muscle</tissue>
    </source>
</reference>
<dbReference type="GO" id="GO:0034113">
    <property type="term" value="P:heterotypic cell-cell adhesion"/>
    <property type="evidence" value="ECO:0007669"/>
    <property type="project" value="TreeGrafter"/>
</dbReference>
<dbReference type="Proteomes" id="UP000574691">
    <property type="component" value="Unassembled WGS sequence"/>
</dbReference>
<keyword evidence="13" id="KW-1185">Reference proteome</keyword>
<evidence type="ECO:0000256" key="8">
    <source>
        <dbReference type="ARBA" id="ARBA00023319"/>
    </source>
</evidence>
<dbReference type="GO" id="GO:0016020">
    <property type="term" value="C:membrane"/>
    <property type="evidence" value="ECO:0007669"/>
    <property type="project" value="UniProtKB-SubCell"/>
</dbReference>
<dbReference type="GO" id="GO:0150079">
    <property type="term" value="P:negative regulation of neuroinflammatory response"/>
    <property type="evidence" value="ECO:0007669"/>
    <property type="project" value="TreeGrafter"/>
</dbReference>
<evidence type="ECO:0000256" key="3">
    <source>
        <dbReference type="ARBA" id="ARBA00022729"/>
    </source>
</evidence>
<accession>A0A7K4TF89</accession>
<dbReference type="Pfam" id="PF08205">
    <property type="entry name" value="C2-set_2"/>
    <property type="match status" value="1"/>
</dbReference>
<dbReference type="PANTHER" id="PTHR46841">
    <property type="entry name" value="OX-2 MEMBRANE GLYCOPROTEIN"/>
    <property type="match status" value="1"/>
</dbReference>
<dbReference type="InterPro" id="IPR013162">
    <property type="entry name" value="CD80_C2-set"/>
</dbReference>
<gene>
    <name evidence="12" type="primary">Cd200r4</name>
    <name evidence="12" type="ORF">BURBIS_R15385</name>
</gene>
<dbReference type="InterPro" id="IPR007110">
    <property type="entry name" value="Ig-like_dom"/>
</dbReference>
<evidence type="ECO:0000256" key="5">
    <source>
        <dbReference type="ARBA" id="ARBA00023136"/>
    </source>
</evidence>